<name>A0A106E409_9BURK</name>
<dbReference type="GO" id="GO:0017148">
    <property type="term" value="P:negative regulation of translation"/>
    <property type="evidence" value="ECO:0007669"/>
    <property type="project" value="InterPro"/>
</dbReference>
<accession>A0A106E409</accession>
<proteinExistence type="predicted"/>
<keyword evidence="2" id="KW-1185">Reference proteome</keyword>
<dbReference type="InterPro" id="IPR016138">
    <property type="entry name" value="Ribosome_inactivat_prot_sub1"/>
</dbReference>
<gene>
    <name evidence="1" type="ORF">WT27_28615</name>
</gene>
<dbReference type="InterPro" id="IPR036041">
    <property type="entry name" value="Ribosome-inact_prot_sf"/>
</dbReference>
<dbReference type="SUPFAM" id="SSF56371">
    <property type="entry name" value="Ribosome inactivating proteins (RIP)"/>
    <property type="match status" value="1"/>
</dbReference>
<dbReference type="RefSeq" id="WP_060104047.1">
    <property type="nucleotide sequence ID" value="NZ_LPEQ01000039.1"/>
</dbReference>
<dbReference type="Gene3D" id="3.40.420.10">
    <property type="entry name" value="Ricin (A subunit), domain 1"/>
    <property type="match status" value="1"/>
</dbReference>
<reference evidence="1 2" key="1">
    <citation type="submission" date="2015-11" db="EMBL/GenBank/DDBJ databases">
        <title>Expanding the genomic diversity of Burkholderia species for the development of highly accurate diagnostics.</title>
        <authorList>
            <person name="Sahl J."/>
            <person name="Keim P."/>
            <person name="Wagner D."/>
        </authorList>
    </citation>
    <scope>NUCLEOTIDE SEQUENCE [LARGE SCALE GENOMIC DNA]</scope>
    <source>
        <strain evidence="1 2">MSMB1301WGS</strain>
    </source>
</reference>
<dbReference type="Proteomes" id="UP000062317">
    <property type="component" value="Unassembled WGS sequence"/>
</dbReference>
<evidence type="ECO:0000313" key="1">
    <source>
        <dbReference type="EMBL" id="KVV53116.1"/>
    </source>
</evidence>
<evidence type="ECO:0000313" key="2">
    <source>
        <dbReference type="Proteomes" id="UP000062317"/>
    </source>
</evidence>
<dbReference type="Pfam" id="PF00161">
    <property type="entry name" value="RIP"/>
    <property type="match status" value="1"/>
</dbReference>
<sequence>MQLRLTTGSDYRDDLATLRDAIRRNGTRATRQAVDVVIGSDTGAPRMSLLLNLAWQAARNGPAVDASLYTLGFISQGGTAFVFDIRPFPGGTPAGATALGGDGSYGWLGYATDPLPTINPSNLHQAVWTLSKLKPADASKPAPFKPDLTRLVIALSEALRFARTEQAIAGLLDGTLATYAPNDDRTACFNNWAAKGFPLGEPA</sequence>
<dbReference type="GO" id="GO:0030598">
    <property type="term" value="F:rRNA N-glycosylase activity"/>
    <property type="evidence" value="ECO:0007669"/>
    <property type="project" value="InterPro"/>
</dbReference>
<organism evidence="1 2">
    <name type="scientific">Burkholderia territorii</name>
    <dbReference type="NCBI Taxonomy" id="1503055"/>
    <lineage>
        <taxon>Bacteria</taxon>
        <taxon>Pseudomonadati</taxon>
        <taxon>Pseudomonadota</taxon>
        <taxon>Betaproteobacteria</taxon>
        <taxon>Burkholderiales</taxon>
        <taxon>Burkholderiaceae</taxon>
        <taxon>Burkholderia</taxon>
        <taxon>Burkholderia cepacia complex</taxon>
    </lineage>
</organism>
<dbReference type="InterPro" id="IPR001574">
    <property type="entry name" value="Ribosome_inactivat_prot"/>
</dbReference>
<protein>
    <submittedName>
        <fullName evidence="1">Uncharacterized protein</fullName>
    </submittedName>
</protein>
<dbReference type="AlphaFoldDB" id="A0A106E409"/>
<comment type="caution">
    <text evidence="1">The sequence shown here is derived from an EMBL/GenBank/DDBJ whole genome shotgun (WGS) entry which is preliminary data.</text>
</comment>
<dbReference type="EMBL" id="LPEQ01000039">
    <property type="protein sequence ID" value="KVV53116.1"/>
    <property type="molecule type" value="Genomic_DNA"/>
</dbReference>